<dbReference type="SUPFAM" id="SSF82708">
    <property type="entry name" value="R3H domain"/>
    <property type="match status" value="1"/>
</dbReference>
<feature type="compositionally biased region" description="Basic and acidic residues" evidence="1">
    <location>
        <begin position="313"/>
        <end position="322"/>
    </location>
</feature>
<evidence type="ECO:0000259" key="2">
    <source>
        <dbReference type="PROSITE" id="PS51061"/>
    </source>
</evidence>
<protein>
    <submittedName>
        <fullName evidence="3">(African queen) hypothetical protein</fullName>
    </submittedName>
</protein>
<dbReference type="Proteomes" id="UP000789524">
    <property type="component" value="Unassembled WGS sequence"/>
</dbReference>
<dbReference type="Gene3D" id="3.30.1370.50">
    <property type="entry name" value="R3H-like domain"/>
    <property type="match status" value="1"/>
</dbReference>
<dbReference type="PANTHER" id="PTHR13498:SF3">
    <property type="entry name" value="SPERM-ASSOCIATED ANTIGEN 7"/>
    <property type="match status" value="1"/>
</dbReference>
<dbReference type="OrthoDB" id="5979509at2759"/>
<sequence>METTIQKQIIDFFSVYEEFYNTSKTCLKICQNCAISINKFIQRCRNIKEAQVAGSPLEEFRGLQSKLLSSLHNLISEDIQEIKHQRTVIEEAFENLCLKHKVLLGNCRGIELSPDLPLIKGTCLQPPLEDILELAGHSISFGAEICEQINTALAVLSLRGLNTDNFSKSNIIMDLLGSILNSMQKPPSTSEAEKKAMKKHKEALERKQKEEKSILSKFCKRIEEKISDFIKDGNKPYLQFDPMDQMYRSVIRDVATTAGAQVYSFGQEGVDRYCVVYLKDKGPSEDELEVRRSGGIWDEEKAIEMAQRRTEMEKEAALDNERSRKRKHDKEQLSGTFYKQKYAHLIGEDAAINAAQKTNMNKTYGEVPSENKKDLRSIEQTMADIKAKKVKKAETEKLLEGI</sequence>
<evidence type="ECO:0000256" key="1">
    <source>
        <dbReference type="SAM" id="MobiDB-lite"/>
    </source>
</evidence>
<gene>
    <name evidence="3" type="ORF">DCHRY22_LOCUS2978</name>
</gene>
<reference evidence="3" key="1">
    <citation type="submission" date="2021-09" db="EMBL/GenBank/DDBJ databases">
        <authorList>
            <person name="Martin H S."/>
        </authorList>
    </citation>
    <scope>NUCLEOTIDE SEQUENCE</scope>
</reference>
<evidence type="ECO:0000313" key="4">
    <source>
        <dbReference type="Proteomes" id="UP000789524"/>
    </source>
</evidence>
<dbReference type="InterPro" id="IPR001374">
    <property type="entry name" value="R3H_dom"/>
</dbReference>
<name>A0A8J2VZQ8_9NEOP</name>
<dbReference type="GO" id="GO:0003676">
    <property type="term" value="F:nucleic acid binding"/>
    <property type="evidence" value="ECO:0007669"/>
    <property type="project" value="UniProtKB-UniRule"/>
</dbReference>
<feature type="region of interest" description="Disordered" evidence="1">
    <location>
        <begin position="313"/>
        <end position="332"/>
    </location>
</feature>
<evidence type="ECO:0000313" key="3">
    <source>
        <dbReference type="EMBL" id="CAG9561474.1"/>
    </source>
</evidence>
<dbReference type="EMBL" id="CAKASE010000046">
    <property type="protein sequence ID" value="CAG9561474.1"/>
    <property type="molecule type" value="Genomic_DNA"/>
</dbReference>
<dbReference type="PROSITE" id="PS51061">
    <property type="entry name" value="R3H"/>
    <property type="match status" value="1"/>
</dbReference>
<proteinExistence type="predicted"/>
<dbReference type="InterPro" id="IPR017330">
    <property type="entry name" value="SPAG7"/>
</dbReference>
<dbReference type="InterPro" id="IPR036867">
    <property type="entry name" value="R3H_dom_sf"/>
</dbReference>
<feature type="domain" description="R3H" evidence="2">
    <location>
        <begin position="216"/>
        <end position="279"/>
    </location>
</feature>
<comment type="caution">
    <text evidence="3">The sequence shown here is derived from an EMBL/GenBank/DDBJ whole genome shotgun (WGS) entry which is preliminary data.</text>
</comment>
<dbReference type="AlphaFoldDB" id="A0A8J2VZQ8"/>
<keyword evidence="4" id="KW-1185">Reference proteome</keyword>
<organism evidence="3 4">
    <name type="scientific">Danaus chrysippus</name>
    <name type="common">African queen</name>
    <dbReference type="NCBI Taxonomy" id="151541"/>
    <lineage>
        <taxon>Eukaryota</taxon>
        <taxon>Metazoa</taxon>
        <taxon>Ecdysozoa</taxon>
        <taxon>Arthropoda</taxon>
        <taxon>Hexapoda</taxon>
        <taxon>Insecta</taxon>
        <taxon>Pterygota</taxon>
        <taxon>Neoptera</taxon>
        <taxon>Endopterygota</taxon>
        <taxon>Lepidoptera</taxon>
        <taxon>Glossata</taxon>
        <taxon>Ditrysia</taxon>
        <taxon>Papilionoidea</taxon>
        <taxon>Nymphalidae</taxon>
        <taxon>Danainae</taxon>
        <taxon>Danaini</taxon>
        <taxon>Danaina</taxon>
        <taxon>Danaus</taxon>
        <taxon>Anosia</taxon>
    </lineage>
</organism>
<dbReference type="PANTHER" id="PTHR13498">
    <property type="entry name" value="SPERM ASSOCIATED ANTIGEN 7"/>
    <property type="match status" value="1"/>
</dbReference>
<accession>A0A8J2VZQ8</accession>
<feature type="region of interest" description="Disordered" evidence="1">
    <location>
        <begin position="184"/>
        <end position="208"/>
    </location>
</feature>
<dbReference type="Pfam" id="PF01424">
    <property type="entry name" value="R3H"/>
    <property type="match status" value="1"/>
</dbReference>